<evidence type="ECO:0000313" key="1">
    <source>
        <dbReference type="EMBL" id="GJE89598.1"/>
    </source>
</evidence>
<gene>
    <name evidence="1" type="ORF">PsYK624_057020</name>
</gene>
<dbReference type="EMBL" id="BPQB01000013">
    <property type="protein sequence ID" value="GJE89598.1"/>
    <property type="molecule type" value="Genomic_DNA"/>
</dbReference>
<dbReference type="InterPro" id="IPR032675">
    <property type="entry name" value="LRR_dom_sf"/>
</dbReference>
<keyword evidence="2" id="KW-1185">Reference proteome</keyword>
<dbReference type="Gene3D" id="3.80.10.10">
    <property type="entry name" value="Ribonuclease Inhibitor"/>
    <property type="match status" value="1"/>
</dbReference>
<dbReference type="OrthoDB" id="2803881at2759"/>
<comment type="caution">
    <text evidence="1">The sequence shown here is derived from an EMBL/GenBank/DDBJ whole genome shotgun (WGS) entry which is preliminary data.</text>
</comment>
<name>A0A9P3G5I9_9APHY</name>
<reference evidence="1 2" key="1">
    <citation type="submission" date="2021-08" db="EMBL/GenBank/DDBJ databases">
        <title>Draft Genome Sequence of Phanerochaete sordida strain YK-624.</title>
        <authorList>
            <person name="Mori T."/>
            <person name="Dohra H."/>
            <person name="Suzuki T."/>
            <person name="Kawagishi H."/>
            <person name="Hirai H."/>
        </authorList>
    </citation>
    <scope>NUCLEOTIDE SEQUENCE [LARGE SCALE GENOMIC DNA]</scope>
    <source>
        <strain evidence="1 2">YK-624</strain>
    </source>
</reference>
<protein>
    <recommendedName>
        <fullName evidence="3">F-box domain-containing protein</fullName>
    </recommendedName>
</protein>
<dbReference type="SUPFAM" id="SSF52047">
    <property type="entry name" value="RNI-like"/>
    <property type="match status" value="1"/>
</dbReference>
<evidence type="ECO:0000313" key="2">
    <source>
        <dbReference type="Proteomes" id="UP000703269"/>
    </source>
</evidence>
<organism evidence="1 2">
    <name type="scientific">Phanerochaete sordida</name>
    <dbReference type="NCBI Taxonomy" id="48140"/>
    <lineage>
        <taxon>Eukaryota</taxon>
        <taxon>Fungi</taxon>
        <taxon>Dikarya</taxon>
        <taxon>Basidiomycota</taxon>
        <taxon>Agaricomycotina</taxon>
        <taxon>Agaricomycetes</taxon>
        <taxon>Polyporales</taxon>
        <taxon>Phanerochaetaceae</taxon>
        <taxon>Phanerochaete</taxon>
    </lineage>
</organism>
<sequence length="490" mass="53935">MHRCLEILEILAQIADCVPMRTEESPRFAPPLQGTSDLVAMACTCKLFYEPAMNTLWEEMRGLDALKGVAAQLRSTAPCRSTHLYANLARVKRLSIVDSAPGELRQVVRSIPLATAVLLPSLKRLDLFEVSAKDAESVRSLFGPRLKSAWVGTDAHGVAKFLPYLPKASPGLETLSAASWPQEAHGIIAELPHLREVNIFFWVNIPTLTQLHLSASSVQKMSLSCIRSLAWQPNATGFSSLISLHVDDIIDYQSMTSFLHALPPYVLKYLALGFIDSLDPDVPATNEVMNAISRFHNLIDLSIDGWKGSPSAEYDIGPLLLLCKLQSVWIRLAGMERQIVDGNVEKFCAAWPDLRSFGLEQDMFSVMVPAGLTLESLGLFAEHLPGLEHLDLELDATVKLGAPKPSQVSEAAIKLDLSNSLISETSCPWVAKYISAVYPNAKLRIDHEYDVEKISPEMKAYWKNVEAVLPVLSSVRTEGCRHAPATSSNI</sequence>
<dbReference type="Proteomes" id="UP000703269">
    <property type="component" value="Unassembled WGS sequence"/>
</dbReference>
<proteinExistence type="predicted"/>
<evidence type="ECO:0008006" key="3">
    <source>
        <dbReference type="Google" id="ProtNLM"/>
    </source>
</evidence>
<accession>A0A9P3G5I9</accession>
<dbReference type="AlphaFoldDB" id="A0A9P3G5I9"/>